<feature type="compositionally biased region" description="Basic and acidic residues" evidence="8">
    <location>
        <begin position="29"/>
        <end position="39"/>
    </location>
</feature>
<feature type="region of interest" description="Disordered" evidence="8">
    <location>
        <begin position="546"/>
        <end position="571"/>
    </location>
</feature>
<accession>A0A895XQF9</accession>
<keyword evidence="6 7" id="KW-0067">ATP-binding</keyword>
<organism evidence="10 11">
    <name type="scientific">Natronoglycomyces albus</name>
    <dbReference type="NCBI Taxonomy" id="2811108"/>
    <lineage>
        <taxon>Bacteria</taxon>
        <taxon>Bacillati</taxon>
        <taxon>Actinomycetota</taxon>
        <taxon>Actinomycetes</taxon>
        <taxon>Glycomycetales</taxon>
        <taxon>Glycomycetaceae</taxon>
        <taxon>Natronoglycomyces</taxon>
    </lineage>
</organism>
<evidence type="ECO:0000256" key="3">
    <source>
        <dbReference type="ARBA" id="ARBA00022679"/>
    </source>
</evidence>
<dbReference type="SUPFAM" id="SSF56112">
    <property type="entry name" value="Protein kinase-like (PK-like)"/>
    <property type="match status" value="1"/>
</dbReference>
<dbReference type="GO" id="GO:0004674">
    <property type="term" value="F:protein serine/threonine kinase activity"/>
    <property type="evidence" value="ECO:0007669"/>
    <property type="project" value="UniProtKB-KW"/>
</dbReference>
<dbReference type="Gene3D" id="1.10.510.10">
    <property type="entry name" value="Transferase(Phosphotransferase) domain 1"/>
    <property type="match status" value="1"/>
</dbReference>
<evidence type="ECO:0000259" key="9">
    <source>
        <dbReference type="PROSITE" id="PS50011"/>
    </source>
</evidence>
<name>A0A895XQF9_9ACTN</name>
<dbReference type="InterPro" id="IPR011009">
    <property type="entry name" value="Kinase-like_dom_sf"/>
</dbReference>
<keyword evidence="5 10" id="KW-0418">Kinase</keyword>
<feature type="binding site" evidence="7">
    <location>
        <position position="245"/>
    </location>
    <ligand>
        <name>ATP</name>
        <dbReference type="ChEBI" id="CHEBI:30616"/>
    </ligand>
</feature>
<feature type="compositionally biased region" description="Basic and acidic residues" evidence="8">
    <location>
        <begin position="496"/>
        <end position="505"/>
    </location>
</feature>
<dbReference type="SMART" id="SM00220">
    <property type="entry name" value="S_TKc"/>
    <property type="match status" value="1"/>
</dbReference>
<dbReference type="KEGG" id="nav:JQS30_02245"/>
<dbReference type="GO" id="GO:0005524">
    <property type="term" value="F:ATP binding"/>
    <property type="evidence" value="ECO:0007669"/>
    <property type="project" value="UniProtKB-UniRule"/>
</dbReference>
<dbReference type="InterPro" id="IPR017441">
    <property type="entry name" value="Protein_kinase_ATP_BS"/>
</dbReference>
<sequence>MHYSSDAGREGPGNGGSIHSPAFNGGEPDPMRTRTERPGQHSGLNPGPARGDGPSRSFAVSSADARPRALPSSDLPVRDVHGDRPLPNREPSGSMTSFDAFGVRSNSDSLPSHGGPGGPPDSALADYRDSGSHFERDLHAPPPQRDPAGHNSGAWRPGAHSGSFAARPGASEHFDPGERPGPSFTQVPPGADYAARPPIPDQTAPAGPGTMVAQRYQLIDLVGKGGNGTVWRAKDTVLQRDVALKEVLLPVGLPPNERQLLLERSVREAQIAAGLSHPSVVRVFDVVTHDRLPWIVMELLESRSLSEILASDGPLPPRVVAKIGLALVGALQAAHEAGIVHRDVKPGNVLVSADGRCVLSDFGAAQAHNVSNGTTPGKVLGSAHYIAPERAVGGKADPPSDIFSLGVTLYAAVEGRPPFDRGDAVSTMRAVVHDPPESPRNAGPLTTLLAGMLAKEPEHRMTLAQVRQELAGVLAPKSTGQHQQVPPSSAPPAPPPRREPSRDMPEPPGPKKSSKAKPVAIVCILLLVAGGLSFLLYMSALNGDGGGPSPADDASDTSDSADPDDETPSFETALHKDANGFSAHYPAAWGEGNNGEDYIEYANPDDTSQWVRFYSNSWRILDPSIDGFLNDMIAGMEQSGHMRDIDIVRLDPVEFGGMSGHVIEYTGTLSASGEERHSIWGVVQSPEGPGIGIYVSGAADQWEFSEQVYHEAVDSFTVD</sequence>
<dbReference type="Proteomes" id="UP000662939">
    <property type="component" value="Chromosome"/>
</dbReference>
<protein>
    <recommendedName>
        <fullName evidence="1">non-specific serine/threonine protein kinase</fullName>
        <ecNumber evidence="1">2.7.11.1</ecNumber>
    </recommendedName>
</protein>
<evidence type="ECO:0000256" key="6">
    <source>
        <dbReference type="ARBA" id="ARBA00022840"/>
    </source>
</evidence>
<dbReference type="Pfam" id="PF00069">
    <property type="entry name" value="Pkinase"/>
    <property type="match status" value="1"/>
</dbReference>
<dbReference type="AlphaFoldDB" id="A0A895XQF9"/>
<evidence type="ECO:0000256" key="4">
    <source>
        <dbReference type="ARBA" id="ARBA00022741"/>
    </source>
</evidence>
<evidence type="ECO:0000313" key="10">
    <source>
        <dbReference type="EMBL" id="QSB05773.1"/>
    </source>
</evidence>
<dbReference type="Gene3D" id="3.30.200.20">
    <property type="entry name" value="Phosphorylase Kinase, domain 1"/>
    <property type="match status" value="1"/>
</dbReference>
<evidence type="ECO:0000256" key="2">
    <source>
        <dbReference type="ARBA" id="ARBA00022527"/>
    </source>
</evidence>
<feature type="region of interest" description="Disordered" evidence="8">
    <location>
        <begin position="476"/>
        <end position="515"/>
    </location>
</feature>
<dbReference type="PROSITE" id="PS00108">
    <property type="entry name" value="PROTEIN_KINASE_ST"/>
    <property type="match status" value="1"/>
</dbReference>
<evidence type="ECO:0000313" key="11">
    <source>
        <dbReference type="Proteomes" id="UP000662939"/>
    </source>
</evidence>
<dbReference type="CDD" id="cd14014">
    <property type="entry name" value="STKc_PknB_like"/>
    <property type="match status" value="1"/>
</dbReference>
<dbReference type="InterPro" id="IPR008271">
    <property type="entry name" value="Ser/Thr_kinase_AS"/>
</dbReference>
<dbReference type="PROSITE" id="PS00107">
    <property type="entry name" value="PROTEIN_KINASE_ATP"/>
    <property type="match status" value="1"/>
</dbReference>
<feature type="compositionally biased region" description="Basic and acidic residues" evidence="8">
    <location>
        <begin position="76"/>
        <end position="87"/>
    </location>
</feature>
<dbReference type="EMBL" id="CP070496">
    <property type="protein sequence ID" value="QSB05773.1"/>
    <property type="molecule type" value="Genomic_DNA"/>
</dbReference>
<proteinExistence type="predicted"/>
<feature type="compositionally biased region" description="Basic and acidic residues" evidence="8">
    <location>
        <begin position="126"/>
        <end position="139"/>
    </location>
</feature>
<dbReference type="PROSITE" id="PS50011">
    <property type="entry name" value="PROTEIN_KINASE_DOM"/>
    <property type="match status" value="1"/>
</dbReference>
<evidence type="ECO:0000256" key="8">
    <source>
        <dbReference type="SAM" id="MobiDB-lite"/>
    </source>
</evidence>
<dbReference type="PANTHER" id="PTHR43289:SF6">
    <property type="entry name" value="SERINE_THREONINE-PROTEIN KINASE NEKL-3"/>
    <property type="match status" value="1"/>
</dbReference>
<dbReference type="PANTHER" id="PTHR43289">
    <property type="entry name" value="MITOGEN-ACTIVATED PROTEIN KINASE KINASE KINASE 20-RELATED"/>
    <property type="match status" value="1"/>
</dbReference>
<keyword evidence="2" id="KW-0723">Serine/threonine-protein kinase</keyword>
<dbReference type="RefSeq" id="WP_213171785.1">
    <property type="nucleotide sequence ID" value="NZ_CP070496.1"/>
</dbReference>
<keyword evidence="11" id="KW-1185">Reference proteome</keyword>
<feature type="compositionally biased region" description="Acidic residues" evidence="8">
    <location>
        <begin position="553"/>
        <end position="568"/>
    </location>
</feature>
<dbReference type="EC" id="2.7.11.1" evidence="1"/>
<dbReference type="InterPro" id="IPR000719">
    <property type="entry name" value="Prot_kinase_dom"/>
</dbReference>
<evidence type="ECO:0000256" key="5">
    <source>
        <dbReference type="ARBA" id="ARBA00022777"/>
    </source>
</evidence>
<evidence type="ECO:0000256" key="1">
    <source>
        <dbReference type="ARBA" id="ARBA00012513"/>
    </source>
</evidence>
<keyword evidence="3" id="KW-0808">Transferase</keyword>
<feature type="domain" description="Protein kinase" evidence="9">
    <location>
        <begin position="216"/>
        <end position="485"/>
    </location>
</feature>
<keyword evidence="4 7" id="KW-0547">Nucleotide-binding</keyword>
<evidence type="ECO:0000256" key="7">
    <source>
        <dbReference type="PROSITE-ProRule" id="PRU10141"/>
    </source>
</evidence>
<reference evidence="10" key="1">
    <citation type="submission" date="2021-02" db="EMBL/GenBank/DDBJ databases">
        <title>Natronoglycomyces albus gen. nov., sp. nov, a haloalkaliphilic actinobacterium from a soda solonchak soil.</title>
        <authorList>
            <person name="Sorokin D.Y."/>
            <person name="Khijniak T.V."/>
            <person name="Zakharycheva A.P."/>
            <person name="Boueva O.V."/>
            <person name="Ariskina E.V."/>
            <person name="Hahnke R.L."/>
            <person name="Bunk B."/>
            <person name="Sproer C."/>
            <person name="Schumann P."/>
            <person name="Evtushenko L.I."/>
            <person name="Kublanov I.V."/>
        </authorList>
    </citation>
    <scope>NUCLEOTIDE SEQUENCE</scope>
    <source>
        <strain evidence="10">DSM 106290</strain>
    </source>
</reference>
<gene>
    <name evidence="10" type="ORF">JQS30_02245</name>
</gene>
<feature type="region of interest" description="Disordered" evidence="8">
    <location>
        <begin position="1"/>
        <end position="208"/>
    </location>
</feature>